<comment type="catalytic activity">
    <reaction evidence="2">
        <text>4-(gamma-L-glutamylamino)butanoate + H2O = 4-aminobutanoate + L-glutamate</text>
        <dbReference type="Rhea" id="RHEA:19737"/>
        <dbReference type="ChEBI" id="CHEBI:15377"/>
        <dbReference type="ChEBI" id="CHEBI:29985"/>
        <dbReference type="ChEBI" id="CHEBI:58800"/>
        <dbReference type="ChEBI" id="CHEBI:59888"/>
        <dbReference type="EC" id="3.5.1.94"/>
    </reaction>
</comment>
<evidence type="ECO:0000256" key="5">
    <source>
        <dbReference type="ARBA" id="ARBA00066788"/>
    </source>
</evidence>
<dbReference type="PROSITE" id="PS51273">
    <property type="entry name" value="GATASE_TYPE_1"/>
    <property type="match status" value="1"/>
</dbReference>
<evidence type="ECO:0000256" key="1">
    <source>
        <dbReference type="ARBA" id="ARBA00011083"/>
    </source>
</evidence>
<reference evidence="6 7" key="1">
    <citation type="journal article" date="2014" name="Mol. Biol. Evol.">
        <title>Massive expansion of Ubiquitination-related gene families within the Chlamydiae.</title>
        <authorList>
            <person name="Domman D."/>
            <person name="Collingro A."/>
            <person name="Lagkouvardos I."/>
            <person name="Gehre L."/>
            <person name="Weinmaier T."/>
            <person name="Rattei T."/>
            <person name="Subtil A."/>
            <person name="Horn M."/>
        </authorList>
    </citation>
    <scope>NUCLEOTIDE SEQUENCE [LARGE SCALE GENOMIC DNA]</scope>
    <source>
        <strain evidence="6 7">OEW1</strain>
    </source>
</reference>
<dbReference type="GO" id="GO:0033969">
    <property type="term" value="F:gamma-glutamyl-gamma-aminobutyrate hydrolase activity"/>
    <property type="evidence" value="ECO:0007669"/>
    <property type="project" value="UniProtKB-EC"/>
</dbReference>
<dbReference type="GO" id="GO:0006598">
    <property type="term" value="P:polyamine catabolic process"/>
    <property type="evidence" value="ECO:0007669"/>
    <property type="project" value="TreeGrafter"/>
</dbReference>
<evidence type="ECO:0000256" key="3">
    <source>
        <dbReference type="ARBA" id="ARBA00055068"/>
    </source>
</evidence>
<evidence type="ECO:0000313" key="6">
    <source>
        <dbReference type="EMBL" id="KIA77829.1"/>
    </source>
</evidence>
<dbReference type="Gene3D" id="3.40.50.880">
    <property type="match status" value="1"/>
</dbReference>
<dbReference type="Pfam" id="PF07722">
    <property type="entry name" value="Peptidase_C26"/>
    <property type="match status" value="1"/>
</dbReference>
<dbReference type="PANTHER" id="PTHR43235:SF1">
    <property type="entry name" value="GLUTAMINE AMIDOTRANSFERASE PB2B2.05-RELATED"/>
    <property type="match status" value="1"/>
</dbReference>
<dbReference type="GO" id="GO:0005829">
    <property type="term" value="C:cytosol"/>
    <property type="evidence" value="ECO:0007669"/>
    <property type="project" value="TreeGrafter"/>
</dbReference>
<comment type="similarity">
    <text evidence="1">Belongs to the peptidase C26 family.</text>
</comment>
<comment type="function">
    <text evidence="3">Involved in the breakdown of putrescine via hydrolysis of the gamma-glutamyl linkage of gamma-glutamyl-gamma-aminobutyrate.</text>
</comment>
<dbReference type="PANTHER" id="PTHR43235">
    <property type="entry name" value="GLUTAMINE AMIDOTRANSFERASE PB2B2.05-RELATED"/>
    <property type="match status" value="1"/>
</dbReference>
<name>A0A0C1ENA9_9BACT</name>
<dbReference type="AlphaFoldDB" id="A0A0C1ENA9"/>
<dbReference type="EMBL" id="JSAM01000059">
    <property type="protein sequence ID" value="KIA77829.1"/>
    <property type="molecule type" value="Genomic_DNA"/>
</dbReference>
<dbReference type="InterPro" id="IPR029062">
    <property type="entry name" value="Class_I_gatase-like"/>
</dbReference>
<evidence type="ECO:0000256" key="2">
    <source>
        <dbReference type="ARBA" id="ARBA00052718"/>
    </source>
</evidence>
<comment type="caution">
    <text evidence="6">The sequence shown here is derived from an EMBL/GenBank/DDBJ whole genome shotgun (WGS) entry which is preliminary data.</text>
</comment>
<dbReference type="FunFam" id="3.40.50.880:FF:000030">
    <property type="entry name" value="Gamma-glutamyl-gamma-aminobutyrate hydrolase PuuD"/>
    <property type="match status" value="1"/>
</dbReference>
<accession>A0A0C1ENA9</accession>
<dbReference type="InterPro" id="IPR044668">
    <property type="entry name" value="PuuD-like"/>
</dbReference>
<organism evidence="6 7">
    <name type="scientific">Parachlamydia acanthamoebae</name>
    <dbReference type="NCBI Taxonomy" id="83552"/>
    <lineage>
        <taxon>Bacteria</taxon>
        <taxon>Pseudomonadati</taxon>
        <taxon>Chlamydiota</taxon>
        <taxon>Chlamydiia</taxon>
        <taxon>Parachlamydiales</taxon>
        <taxon>Parachlamydiaceae</taxon>
        <taxon>Parachlamydia</taxon>
    </lineage>
</organism>
<dbReference type="SUPFAM" id="SSF52317">
    <property type="entry name" value="Class I glutamine amidotransferase-like"/>
    <property type="match status" value="1"/>
</dbReference>
<dbReference type="EC" id="3.5.1.94" evidence="5"/>
<proteinExistence type="inferred from homology"/>
<protein>
    <recommendedName>
        <fullName evidence="5">gamma-glutamyl-gamma-aminobutyrate hydrolase</fullName>
        <ecNumber evidence="5">3.5.1.94</ecNumber>
    </recommendedName>
</protein>
<dbReference type="CDD" id="cd01745">
    <property type="entry name" value="GATase1_2"/>
    <property type="match status" value="1"/>
</dbReference>
<gene>
    <name evidence="6" type="primary">ntpR</name>
    <name evidence="6" type="ORF">DB43_FO00010</name>
</gene>
<dbReference type="Proteomes" id="UP000031307">
    <property type="component" value="Unassembled WGS sequence"/>
</dbReference>
<dbReference type="InterPro" id="IPR011697">
    <property type="entry name" value="Peptidase_C26"/>
</dbReference>
<dbReference type="PATRIC" id="fig|83552.4.peg.995"/>
<comment type="pathway">
    <text evidence="4">Amine and polyamine degradation; putrescine degradation; 4-aminobutanoate from putrescine: step 4/4.</text>
</comment>
<sequence>MKLTFCETICYNFYLKFNLSINYWFFMRTKKAIIGISTNFLLETAGPELGQERVYVNCSYIDVIIQAGGIPLMLPFVENEEIVREQMNQIDGLILSGGIDVNPLLYGEQPHPMIGTIFPRRDTHELHLVRIAQETNKPILGICRGLQLLNVAFGGTLYQDIPHMVNTGIQHCQKAQKHVPTHQVDLMSGTILEEIFETSSLLTNSIHHQAIKELANGFTVNAKTKDGMIEGIEKNDGHFMLGVQWHPEMMIASDTNMQKIFNYFIQKVKDYGSI</sequence>
<evidence type="ECO:0000313" key="7">
    <source>
        <dbReference type="Proteomes" id="UP000031307"/>
    </source>
</evidence>
<evidence type="ECO:0000256" key="4">
    <source>
        <dbReference type="ARBA" id="ARBA00060634"/>
    </source>
</evidence>